<dbReference type="RefSeq" id="WP_015319551.1">
    <property type="nucleotide sequence ID" value="NC_019974.1"/>
</dbReference>
<proteinExistence type="predicted"/>
<sequence>MLNTNHSNPFGAETTINDTVRERGRTLEELVGDLLEGEFAGVLRFHIRGEVYGGC</sequence>
<dbReference type="GeneID" id="54763832"/>
<dbReference type="KEGG" id="nou:Natoc_0218"/>
<gene>
    <name evidence="1" type="ORF">Natoc_0218</name>
</gene>
<reference evidence="1 2" key="1">
    <citation type="submission" date="2012-11" db="EMBL/GenBank/DDBJ databases">
        <title>FINISHED of Natronococcus occultus SP4, DSM 3396.</title>
        <authorList>
            <consortium name="DOE Joint Genome Institute"/>
            <person name="Eisen J."/>
            <person name="Huntemann M."/>
            <person name="Wei C.-L."/>
            <person name="Han J."/>
            <person name="Detter J.C."/>
            <person name="Han C."/>
            <person name="Tapia R."/>
            <person name="Chen A."/>
            <person name="Kyrpides N."/>
            <person name="Mavromatis K."/>
            <person name="Markowitz V."/>
            <person name="Szeto E."/>
            <person name="Ivanova N."/>
            <person name="Mikhailova N."/>
            <person name="Ovchinnikova G."/>
            <person name="Pagani I."/>
            <person name="Pati A."/>
            <person name="Goodwin L."/>
            <person name="Nordberg H.P."/>
            <person name="Cantor M.N."/>
            <person name="Hua S.X."/>
            <person name="Woyke T."/>
            <person name="Eisen J."/>
            <person name="Klenk H.-P."/>
            <person name="Klenk H.-P."/>
        </authorList>
    </citation>
    <scope>NUCLEOTIDE SEQUENCE [LARGE SCALE GENOMIC DNA]</scope>
    <source>
        <strain evidence="1 2">SP4</strain>
    </source>
</reference>
<name>L0JUX1_9EURY</name>
<keyword evidence="2" id="KW-1185">Reference proteome</keyword>
<dbReference type="AlphaFoldDB" id="L0JUX1"/>
<protein>
    <submittedName>
        <fullName evidence="1">Uncharacterized protein</fullName>
    </submittedName>
</protein>
<evidence type="ECO:0000313" key="1">
    <source>
        <dbReference type="EMBL" id="AGB36095.1"/>
    </source>
</evidence>
<accession>L0JUX1</accession>
<organism evidence="1 2">
    <name type="scientific">Natronococcus occultus SP4</name>
    <dbReference type="NCBI Taxonomy" id="694430"/>
    <lineage>
        <taxon>Archaea</taxon>
        <taxon>Methanobacteriati</taxon>
        <taxon>Methanobacteriota</taxon>
        <taxon>Stenosarchaea group</taxon>
        <taxon>Halobacteria</taxon>
        <taxon>Halobacteriales</taxon>
        <taxon>Natrialbaceae</taxon>
        <taxon>Natronococcus</taxon>
    </lineage>
</organism>
<dbReference type="STRING" id="694430.Natoc_0218"/>
<dbReference type="EMBL" id="CP003929">
    <property type="protein sequence ID" value="AGB36095.1"/>
    <property type="molecule type" value="Genomic_DNA"/>
</dbReference>
<dbReference type="Proteomes" id="UP000010878">
    <property type="component" value="Chromosome"/>
</dbReference>
<dbReference type="eggNOG" id="arCOG14355">
    <property type="taxonomic scope" value="Archaea"/>
</dbReference>
<dbReference type="HOGENOM" id="CLU_3021066_0_0_2"/>
<evidence type="ECO:0000313" key="2">
    <source>
        <dbReference type="Proteomes" id="UP000010878"/>
    </source>
</evidence>